<keyword evidence="1" id="KW-0812">Transmembrane</keyword>
<keyword evidence="3" id="KW-1185">Reference proteome</keyword>
<sequence length="273" mass="30953">MRVNPRVNIYEPETKEILLFDDGIQVKGQKEQRQAKNNMGTEVKNLSASVSKTSALMTDIVLLQKSTGEFEYIAAPINASGEDLLTLASVVKARVIQEYGSKTFPLNLVAITDGARTIRHRLLTIFGVAVTIILDWYHLCKKLRELMSMIAVNKLEKVKHLKFLLSHLWQGNTTIALEYLKHQVQARNLDKWNELTGYLEKHQHEIINYERRSQAGKTIGSGRIEKGVDLTVGSRQKNKGMSWSRLGSRALSLLKVAELNGQWQQLWFPARTA</sequence>
<reference evidence="2 3" key="1">
    <citation type="journal article" date="2019" name="Front. Microbiol.">
        <title>Genomic Features for Desiccation Tolerance and Sugar Biosynthesis in the Extremophile Gloeocapsopsis sp. UTEX B3054.</title>
        <authorList>
            <person name="Urrejola C."/>
            <person name="Alcorta J."/>
            <person name="Salas L."/>
            <person name="Vasquez M."/>
            <person name="Polz M.F."/>
            <person name="Vicuna R."/>
            <person name="Diez B."/>
        </authorList>
    </citation>
    <scope>NUCLEOTIDE SEQUENCE [LARGE SCALE GENOMIC DNA]</scope>
    <source>
        <strain evidence="2 3">1H9</strain>
    </source>
</reference>
<name>A0A6N8G2C8_9CHRO</name>
<dbReference type="RefSeq" id="WP_105221714.1">
    <property type="nucleotide sequence ID" value="NZ_CAWNSU010000111.1"/>
</dbReference>
<evidence type="ECO:0000313" key="2">
    <source>
        <dbReference type="EMBL" id="MUL39259.1"/>
    </source>
</evidence>
<dbReference type="AlphaFoldDB" id="A0A6N8G2C8"/>
<comment type="caution">
    <text evidence="2">The sequence shown here is derived from an EMBL/GenBank/DDBJ whole genome shotgun (WGS) entry which is preliminary data.</text>
</comment>
<feature type="transmembrane region" description="Helical" evidence="1">
    <location>
        <begin position="122"/>
        <end position="139"/>
    </location>
</feature>
<protein>
    <recommendedName>
        <fullName evidence="4">ISKra4 family transposase</fullName>
    </recommendedName>
</protein>
<evidence type="ECO:0000256" key="1">
    <source>
        <dbReference type="SAM" id="Phobius"/>
    </source>
</evidence>
<dbReference type="OrthoDB" id="443406at2"/>
<proteinExistence type="predicted"/>
<dbReference type="Proteomes" id="UP000441797">
    <property type="component" value="Unassembled WGS sequence"/>
</dbReference>
<evidence type="ECO:0008006" key="4">
    <source>
        <dbReference type="Google" id="ProtNLM"/>
    </source>
</evidence>
<dbReference type="EMBL" id="NAPY01000070">
    <property type="protein sequence ID" value="MUL39259.1"/>
    <property type="molecule type" value="Genomic_DNA"/>
</dbReference>
<gene>
    <name evidence="2" type="ORF">BWI75_23915</name>
</gene>
<accession>A0A6N8G2C8</accession>
<organism evidence="2 3">
    <name type="scientific">Gloeocapsopsis dulcis AAB1 = 1H9</name>
    <dbReference type="NCBI Taxonomy" id="1433147"/>
    <lineage>
        <taxon>Bacteria</taxon>
        <taxon>Bacillati</taxon>
        <taxon>Cyanobacteriota</taxon>
        <taxon>Cyanophyceae</taxon>
        <taxon>Oscillatoriophycideae</taxon>
        <taxon>Chroococcales</taxon>
        <taxon>Chroococcaceae</taxon>
        <taxon>Gloeocapsopsis</taxon>
        <taxon>Gloeocapsopsis dulcis</taxon>
    </lineage>
</organism>
<keyword evidence="1" id="KW-1133">Transmembrane helix</keyword>
<keyword evidence="1" id="KW-0472">Membrane</keyword>
<evidence type="ECO:0000313" key="3">
    <source>
        <dbReference type="Proteomes" id="UP000441797"/>
    </source>
</evidence>